<dbReference type="InterPro" id="IPR054579">
    <property type="entry name" value="GCE-like_dom"/>
</dbReference>
<proteinExistence type="predicted"/>
<accession>A0ABS4W5N8</accession>
<dbReference type="InterPro" id="IPR029058">
    <property type="entry name" value="AB_hydrolase_fold"/>
</dbReference>
<organism evidence="5 6">
    <name type="scientific">Pseudonocardia parietis</name>
    <dbReference type="NCBI Taxonomy" id="570936"/>
    <lineage>
        <taxon>Bacteria</taxon>
        <taxon>Bacillati</taxon>
        <taxon>Actinomycetota</taxon>
        <taxon>Actinomycetes</taxon>
        <taxon>Pseudonocardiales</taxon>
        <taxon>Pseudonocardiaceae</taxon>
        <taxon>Pseudonocardia</taxon>
    </lineage>
</organism>
<keyword evidence="3" id="KW-0378">Hydrolase</keyword>
<evidence type="ECO:0000256" key="3">
    <source>
        <dbReference type="ARBA" id="ARBA00022801"/>
    </source>
</evidence>
<feature type="domain" description="4-O-methyl-glucuronoyl methylesterase-like" evidence="4">
    <location>
        <begin position="203"/>
        <end position="395"/>
    </location>
</feature>
<evidence type="ECO:0000259" key="4">
    <source>
        <dbReference type="Pfam" id="PF22244"/>
    </source>
</evidence>
<evidence type="ECO:0000256" key="1">
    <source>
        <dbReference type="ARBA" id="ARBA00022487"/>
    </source>
</evidence>
<gene>
    <name evidence="5" type="ORF">JOF36_007293</name>
</gene>
<dbReference type="Gene3D" id="3.40.50.1820">
    <property type="entry name" value="alpha/beta hydrolase"/>
    <property type="match status" value="1"/>
</dbReference>
<sequence>MTGNDQHEPGRPPPDGGVRRCATAAAWLMASATALILVGGLGPAPERSVPGGAALALIADEEPLEDSSTEADAATDDATGGAATMTVEGTRVPDPLALDNGDTVESVQAWERQRRPELLDAFQTHVYGQSLPEPADIAFDEQTLGDGGKKVAIEVTGPEGSASFTLRLFVPASSEPKGTFLLIDHRGSVGDDPNSSSDYAPVTTILDQGYAFAALDAEEVAPDDAASYRSGVLDAFYPSGQELPEDAGRAISAWAWGASRAMDYLQDDPDIDPSKVAVIGHSRGGKAALWAGAQDTRFPVVLSNNSGSTGAKLARRDEAGESIAAITAQFPHWFPPTYQDYADSPDSLPVDQHELLALIAPGRVVVGSATEDGNADPQGEFLSYLAAEPVYDLYGLGDTGLSSQSWPPTTDKGFRGPAMSYHLRGGEHGLTSADWAIYLQGELFLR</sequence>
<keyword evidence="6" id="KW-1185">Reference proteome</keyword>
<comment type="caution">
    <text evidence="5">The sequence shown here is derived from an EMBL/GenBank/DDBJ whole genome shotgun (WGS) entry which is preliminary data.</text>
</comment>
<keyword evidence="2" id="KW-0732">Signal</keyword>
<protein>
    <recommendedName>
        <fullName evidence="4">4-O-methyl-glucuronoyl methylesterase-like domain-containing protein</fullName>
    </recommendedName>
</protein>
<evidence type="ECO:0000256" key="2">
    <source>
        <dbReference type="ARBA" id="ARBA00022729"/>
    </source>
</evidence>
<dbReference type="Pfam" id="PF22244">
    <property type="entry name" value="GCE_fung"/>
    <property type="match status" value="1"/>
</dbReference>
<evidence type="ECO:0000313" key="6">
    <source>
        <dbReference type="Proteomes" id="UP001519295"/>
    </source>
</evidence>
<reference evidence="5 6" key="1">
    <citation type="submission" date="2021-03" db="EMBL/GenBank/DDBJ databases">
        <title>Sequencing the genomes of 1000 actinobacteria strains.</title>
        <authorList>
            <person name="Klenk H.-P."/>
        </authorList>
    </citation>
    <scope>NUCLEOTIDE SEQUENCE [LARGE SCALE GENOMIC DNA]</scope>
    <source>
        <strain evidence="5 6">DSM 45256</strain>
    </source>
</reference>
<dbReference type="Proteomes" id="UP001519295">
    <property type="component" value="Unassembled WGS sequence"/>
</dbReference>
<dbReference type="SUPFAM" id="SSF53474">
    <property type="entry name" value="alpha/beta-Hydrolases"/>
    <property type="match status" value="1"/>
</dbReference>
<dbReference type="RefSeq" id="WP_245353202.1">
    <property type="nucleotide sequence ID" value="NZ_JAGINU010000003.1"/>
</dbReference>
<keyword evidence="1" id="KW-0719">Serine esterase</keyword>
<dbReference type="EMBL" id="JAGINU010000003">
    <property type="protein sequence ID" value="MBP2371520.1"/>
    <property type="molecule type" value="Genomic_DNA"/>
</dbReference>
<name>A0ABS4W5N8_9PSEU</name>
<evidence type="ECO:0000313" key="5">
    <source>
        <dbReference type="EMBL" id="MBP2371520.1"/>
    </source>
</evidence>